<keyword evidence="1" id="KW-0472">Membrane</keyword>
<reference evidence="2" key="1">
    <citation type="journal article" date="2012" name="Proc. Natl. Acad. Sci. U.S.A.">
        <title>Antigenic diversity is generated by distinct evolutionary mechanisms in African trypanosome species.</title>
        <authorList>
            <person name="Jackson A.P."/>
            <person name="Berry A."/>
            <person name="Aslett M."/>
            <person name="Allison H.C."/>
            <person name="Burton P."/>
            <person name="Vavrova-Anderson J."/>
            <person name="Brown R."/>
            <person name="Browne H."/>
            <person name="Corton N."/>
            <person name="Hauser H."/>
            <person name="Gamble J."/>
            <person name="Gilderthorp R."/>
            <person name="Marcello L."/>
            <person name="McQuillan J."/>
            <person name="Otto T.D."/>
            <person name="Quail M.A."/>
            <person name="Sanders M.J."/>
            <person name="van Tonder A."/>
            <person name="Ginger M.L."/>
            <person name="Field M.C."/>
            <person name="Barry J.D."/>
            <person name="Hertz-Fowler C."/>
            <person name="Berriman M."/>
        </authorList>
    </citation>
    <scope>NUCLEOTIDE SEQUENCE</scope>
    <source>
        <strain evidence="2">IL3000</strain>
    </source>
</reference>
<keyword evidence="1" id="KW-0812">Transmembrane</keyword>
<name>G0UUQ3_TRYCI</name>
<protein>
    <submittedName>
        <fullName evidence="2">Uncharacterized protein TCIL3000_9_5240</fullName>
    </submittedName>
</protein>
<keyword evidence="1" id="KW-1133">Transmembrane helix</keyword>
<gene>
    <name evidence="2" type="ORF">TCIL3000_9_5240</name>
</gene>
<organism evidence="2">
    <name type="scientific">Trypanosoma congolense (strain IL3000)</name>
    <dbReference type="NCBI Taxonomy" id="1068625"/>
    <lineage>
        <taxon>Eukaryota</taxon>
        <taxon>Discoba</taxon>
        <taxon>Euglenozoa</taxon>
        <taxon>Kinetoplastea</taxon>
        <taxon>Metakinetoplastina</taxon>
        <taxon>Trypanosomatida</taxon>
        <taxon>Trypanosomatidae</taxon>
        <taxon>Trypanosoma</taxon>
        <taxon>Nannomonas</taxon>
    </lineage>
</organism>
<sequence>MLGAGSWFIGIGLPVVFVGGFVASRKRLAFQWREELMDPDAGTYPAMTDADMEFFRRVAHPTSPGGQGEGLTIRENIGLFVIPDILSKEESEVLLDEAGRWVSVLGQKVDPRKVSFMEGLAKKEGINLGYYSENSIISDHAEDIQLMKAPWGTGDGIRLEKMPSSLRYVVSRIQKKFEGVGRLRHVYIEYSPSGKFYHEPGPTKAFDGHDYVIVPLRRDRDATVVTFSPLLRSKFSFMKDVLQCSWTSRDIDGIVPPGGAMRVYGRARYEWGWGIRPGDVWFGHWRNSLQRLKAKHATLSIGNIVTPVVNRAFHRHAVQSVGKKEAALMVLHFDGPRDAGVPRSLLLQPESLIFGRPPTPESYERWVERKPTKDDVKREGAFIFMVKNYLEMLNVS</sequence>
<evidence type="ECO:0000313" key="2">
    <source>
        <dbReference type="EMBL" id="CCC93117.1"/>
    </source>
</evidence>
<proteinExistence type="predicted"/>
<dbReference type="VEuPathDB" id="TriTrypDB:TcIL3000_9_5240"/>
<dbReference type="EMBL" id="HE575322">
    <property type="protein sequence ID" value="CCC93117.1"/>
    <property type="molecule type" value="Genomic_DNA"/>
</dbReference>
<evidence type="ECO:0000256" key="1">
    <source>
        <dbReference type="SAM" id="Phobius"/>
    </source>
</evidence>
<accession>G0UUQ3</accession>
<feature type="transmembrane region" description="Helical" evidence="1">
    <location>
        <begin position="6"/>
        <end position="23"/>
    </location>
</feature>
<dbReference type="AlphaFoldDB" id="G0UUQ3"/>